<dbReference type="InterPro" id="IPR010994">
    <property type="entry name" value="RuvA_2-like"/>
</dbReference>
<dbReference type="InterPro" id="IPR050066">
    <property type="entry name" value="UvrABC_protein_C"/>
</dbReference>
<gene>
    <name evidence="2" type="ORF">DI586_02205</name>
</gene>
<dbReference type="PANTHER" id="PTHR30562">
    <property type="entry name" value="UVRC/OXIDOREDUCTASE"/>
    <property type="match status" value="1"/>
</dbReference>
<dbReference type="Gene3D" id="3.30.420.340">
    <property type="entry name" value="UvrC, RNAse H endonuclease domain"/>
    <property type="match status" value="1"/>
</dbReference>
<evidence type="ECO:0000313" key="2">
    <source>
        <dbReference type="EMBL" id="PZP56918.1"/>
    </source>
</evidence>
<dbReference type="Pfam" id="PF14520">
    <property type="entry name" value="HHH_5"/>
    <property type="match status" value="1"/>
</dbReference>
<evidence type="ECO:0000259" key="1">
    <source>
        <dbReference type="PROSITE" id="PS50165"/>
    </source>
</evidence>
<dbReference type="GO" id="GO:0006281">
    <property type="term" value="P:DNA repair"/>
    <property type="evidence" value="ECO:0007669"/>
    <property type="project" value="InterPro"/>
</dbReference>
<dbReference type="Pfam" id="PF08459">
    <property type="entry name" value="UvrC_RNaseH_dom"/>
    <property type="match status" value="1"/>
</dbReference>
<dbReference type="GO" id="GO:0009381">
    <property type="term" value="F:excinuclease ABC activity"/>
    <property type="evidence" value="ECO:0007669"/>
    <property type="project" value="InterPro"/>
</dbReference>
<sequence length="205" mass="22805">GAMIVAGPEGFRKSAYRKFNIKTAAKSDDFGMMREVITRRFSRALSDEVDKQGEDWPDLILIDGGLGQLSAVQEILKELNIEDDVCVASIAKGPDRNAGREKFFMPGKDMFQLPVNDPVLHYLQRLRDEAHRFAIGAHRTRRIGQVGVSVLDEIPGIGANRKRALLNHFGSPKAVQEAGLPDLERVDGISRSVAQKIYSFFHQTS</sequence>
<dbReference type="PROSITE" id="PS50165">
    <property type="entry name" value="UVRC"/>
    <property type="match status" value="1"/>
</dbReference>
<dbReference type="InterPro" id="IPR038476">
    <property type="entry name" value="UvrC_RNase_H_dom_sf"/>
</dbReference>
<accession>A0A2W5FPL0</accession>
<dbReference type="Proteomes" id="UP000249739">
    <property type="component" value="Unassembled WGS sequence"/>
</dbReference>
<dbReference type="PANTHER" id="PTHR30562:SF1">
    <property type="entry name" value="UVRABC SYSTEM PROTEIN C"/>
    <property type="match status" value="1"/>
</dbReference>
<proteinExistence type="predicted"/>
<feature type="domain" description="UvrC family homology region profile" evidence="1">
    <location>
        <begin position="1"/>
        <end position="76"/>
    </location>
</feature>
<dbReference type="GO" id="GO:0009380">
    <property type="term" value="C:excinuclease repair complex"/>
    <property type="evidence" value="ECO:0007669"/>
    <property type="project" value="TreeGrafter"/>
</dbReference>
<dbReference type="SUPFAM" id="SSF47781">
    <property type="entry name" value="RuvA domain 2-like"/>
    <property type="match status" value="1"/>
</dbReference>
<protein>
    <submittedName>
        <fullName evidence="2">Excinuclease ABC subunit C</fullName>
    </submittedName>
</protein>
<dbReference type="AlphaFoldDB" id="A0A2W5FPL0"/>
<reference evidence="2 3" key="1">
    <citation type="submission" date="2017-08" db="EMBL/GenBank/DDBJ databases">
        <title>Infants hospitalized years apart are colonized by the same room-sourced microbial strains.</title>
        <authorList>
            <person name="Brooks B."/>
            <person name="Olm M.R."/>
            <person name="Firek B.A."/>
            <person name="Baker R."/>
            <person name="Thomas B.C."/>
            <person name="Morowitz M.J."/>
            <person name="Banfield J.F."/>
        </authorList>
    </citation>
    <scope>NUCLEOTIDE SEQUENCE [LARGE SCALE GENOMIC DNA]</scope>
    <source>
        <strain evidence="2">S2_006_000_R2_64</strain>
    </source>
</reference>
<evidence type="ECO:0000313" key="3">
    <source>
        <dbReference type="Proteomes" id="UP000249739"/>
    </source>
</evidence>
<comment type="caution">
    <text evidence="2">The sequence shown here is derived from an EMBL/GenBank/DDBJ whole genome shotgun (WGS) entry which is preliminary data.</text>
</comment>
<dbReference type="InterPro" id="IPR001162">
    <property type="entry name" value="UvrC_RNase_H_dom"/>
</dbReference>
<name>A0A2W5FPL0_9BACT</name>
<dbReference type="SMART" id="SM00278">
    <property type="entry name" value="HhH1"/>
    <property type="match status" value="2"/>
</dbReference>
<dbReference type="InterPro" id="IPR003583">
    <property type="entry name" value="Hlx-hairpin-Hlx_DNA-bd_motif"/>
</dbReference>
<organism evidence="2 3">
    <name type="scientific">Micavibrio aeruginosavorus</name>
    <dbReference type="NCBI Taxonomy" id="349221"/>
    <lineage>
        <taxon>Bacteria</taxon>
        <taxon>Pseudomonadati</taxon>
        <taxon>Bdellovibrionota</taxon>
        <taxon>Bdellovibrionia</taxon>
        <taxon>Bdellovibrionales</taxon>
        <taxon>Pseudobdellovibrionaceae</taxon>
        <taxon>Micavibrio</taxon>
    </lineage>
</organism>
<feature type="non-terminal residue" evidence="2">
    <location>
        <position position="1"/>
    </location>
</feature>
<dbReference type="EMBL" id="QFOT01000012">
    <property type="protein sequence ID" value="PZP56918.1"/>
    <property type="molecule type" value="Genomic_DNA"/>
</dbReference>
<dbReference type="Gene3D" id="1.10.150.20">
    <property type="entry name" value="5' to 3' exonuclease, C-terminal subdomain"/>
    <property type="match status" value="1"/>
</dbReference>
<dbReference type="GO" id="GO:0003677">
    <property type="term" value="F:DNA binding"/>
    <property type="evidence" value="ECO:0007669"/>
    <property type="project" value="InterPro"/>
</dbReference>